<dbReference type="Proteomes" id="UP000267145">
    <property type="component" value="Unassembled WGS sequence"/>
</dbReference>
<evidence type="ECO:0000313" key="3">
    <source>
        <dbReference type="Proteomes" id="UP000267145"/>
    </source>
</evidence>
<dbReference type="RefSeq" id="XP_028497739.1">
    <property type="nucleotide sequence ID" value="XM_028636405.1"/>
</dbReference>
<dbReference type="GeneID" id="39605880"/>
<name>A0A3M9YHP7_9PEZI</name>
<gene>
    <name evidence="2" type="ORF">D7B24_002191</name>
</gene>
<keyword evidence="1" id="KW-0175">Coiled coil</keyword>
<protein>
    <recommendedName>
        <fullName evidence="4">F-box domain-containing protein</fullName>
    </recommendedName>
</protein>
<accession>A0A3M9YHP7</accession>
<dbReference type="AlphaFoldDB" id="A0A3M9YHP7"/>
<organism evidence="2 3">
    <name type="scientific">Verticillium nonalfalfae</name>
    <dbReference type="NCBI Taxonomy" id="1051616"/>
    <lineage>
        <taxon>Eukaryota</taxon>
        <taxon>Fungi</taxon>
        <taxon>Dikarya</taxon>
        <taxon>Ascomycota</taxon>
        <taxon>Pezizomycotina</taxon>
        <taxon>Sordariomycetes</taxon>
        <taxon>Hypocreomycetidae</taxon>
        <taxon>Glomerellales</taxon>
        <taxon>Plectosphaerellaceae</taxon>
        <taxon>Verticillium</taxon>
    </lineage>
</organism>
<dbReference type="EMBL" id="RBVV01000015">
    <property type="protein sequence ID" value="RNJ59581.1"/>
    <property type="molecule type" value="Genomic_DNA"/>
</dbReference>
<evidence type="ECO:0008006" key="4">
    <source>
        <dbReference type="Google" id="ProtNLM"/>
    </source>
</evidence>
<evidence type="ECO:0000313" key="2">
    <source>
        <dbReference type="EMBL" id="RNJ59581.1"/>
    </source>
</evidence>
<proteinExistence type="predicted"/>
<feature type="coiled-coil region" evidence="1">
    <location>
        <begin position="141"/>
        <end position="168"/>
    </location>
</feature>
<reference evidence="2 3" key="1">
    <citation type="submission" date="2018-10" db="EMBL/GenBank/DDBJ databases">
        <title>Genome sequence of Verticillium nonalfalfae VnAa140.</title>
        <authorList>
            <person name="Stajich J.E."/>
            <person name="Kasson M.T."/>
        </authorList>
    </citation>
    <scope>NUCLEOTIDE SEQUENCE [LARGE SCALE GENOMIC DNA]</scope>
    <source>
        <strain evidence="2 3">VnAa140</strain>
    </source>
</reference>
<comment type="caution">
    <text evidence="2">The sequence shown here is derived from an EMBL/GenBank/DDBJ whole genome shotgun (WGS) entry which is preliminary data.</text>
</comment>
<sequence>MATMRAQSHSPFFRLPGEIREKIQRLCIMCREDIDFENLSPTEYPEVLFRSSSHETPSLPAIMSTCKKMHSEMSPFAFTELIVHEQHHLNSRISLICHGYLRWERILRISLIVGNAHRDMTSPLWSRFLGDILKRSCNIEHLDLELNKNEFRQELEEAIAMEERARRDGSLNGENAELTSEAYAQPSWLEGISRQSSLRRVCFEGGVPTVWLERLCLLSAGRIRVFNDGVRFREAEKPRARTLNDEAGDLMSARTDLHSASTVERPASLVPTSLGFQLLVEPAVRFD</sequence>
<evidence type="ECO:0000256" key="1">
    <source>
        <dbReference type="SAM" id="Coils"/>
    </source>
</evidence>
<keyword evidence="3" id="KW-1185">Reference proteome</keyword>